<dbReference type="InterPro" id="IPR004203">
    <property type="entry name" value="Cyt_c_oxidase_su4_fam"/>
</dbReference>
<keyword evidence="9" id="KW-0472">Membrane</keyword>
<dbReference type="Proteomes" id="UP000242188">
    <property type="component" value="Unassembled WGS sequence"/>
</dbReference>
<accession>A0A210QH47</accession>
<evidence type="ECO:0000256" key="1">
    <source>
        <dbReference type="ARBA" id="ARBA00004434"/>
    </source>
</evidence>
<dbReference type="PANTHER" id="PTHR10707">
    <property type="entry name" value="CYTOCHROME C OXIDASE SUBUNIT IV"/>
    <property type="match status" value="1"/>
</dbReference>
<dbReference type="SUPFAM" id="SSF81406">
    <property type="entry name" value="Mitochondrial cytochrome c oxidase subunit IV"/>
    <property type="match status" value="1"/>
</dbReference>
<evidence type="ECO:0000256" key="8">
    <source>
        <dbReference type="ARBA" id="ARBA00023128"/>
    </source>
</evidence>
<keyword evidence="3" id="KW-0812">Transmembrane</keyword>
<comment type="similarity">
    <text evidence="2 10">Belongs to the cytochrome c oxidase IV family.</text>
</comment>
<keyword evidence="12" id="KW-1185">Reference proteome</keyword>
<organism evidence="11 12">
    <name type="scientific">Mizuhopecten yessoensis</name>
    <name type="common">Japanese scallop</name>
    <name type="synonym">Patinopecten yessoensis</name>
    <dbReference type="NCBI Taxonomy" id="6573"/>
    <lineage>
        <taxon>Eukaryota</taxon>
        <taxon>Metazoa</taxon>
        <taxon>Spiralia</taxon>
        <taxon>Lophotrochozoa</taxon>
        <taxon>Mollusca</taxon>
        <taxon>Bivalvia</taxon>
        <taxon>Autobranchia</taxon>
        <taxon>Pteriomorphia</taxon>
        <taxon>Pectinida</taxon>
        <taxon>Pectinoidea</taxon>
        <taxon>Pectinidae</taxon>
        <taxon>Mizuhopecten</taxon>
    </lineage>
</organism>
<dbReference type="STRING" id="6573.A0A210QH47"/>
<keyword evidence="4 10" id="KW-0999">Mitochondrion inner membrane</keyword>
<evidence type="ECO:0000313" key="11">
    <source>
        <dbReference type="EMBL" id="OWF48062.1"/>
    </source>
</evidence>
<sequence>MSGQLILRRLGNKIRWQQVRSCTAVVNLKQVQTYPMEQTSQEIKDKYYPMTGERDIVGHGLANEGLYVDDYEWPCSGVRFKANTPEILALREKESNNDWGKLTLEDKKDLYRASYAQTFEEMLAPTGEWKRQLIIFLFGCFTTQLLIWAQEDLILPAPSAQLSEGHMEAIVQNMINQRKGIMYGLASRYDYSKGEYKPGMQPKGSADK</sequence>
<evidence type="ECO:0000256" key="10">
    <source>
        <dbReference type="RuleBase" id="RU367145"/>
    </source>
</evidence>
<evidence type="ECO:0000256" key="7">
    <source>
        <dbReference type="ARBA" id="ARBA00023002"/>
    </source>
</evidence>
<evidence type="ECO:0000256" key="6">
    <source>
        <dbReference type="ARBA" id="ARBA00022989"/>
    </source>
</evidence>
<dbReference type="GO" id="GO:0006123">
    <property type="term" value="P:mitochondrial electron transport, cytochrome c to oxygen"/>
    <property type="evidence" value="ECO:0007669"/>
    <property type="project" value="InterPro"/>
</dbReference>
<dbReference type="PANTHER" id="PTHR10707:SF10">
    <property type="entry name" value="CYTOCHROME C OXIDASE SUBUNIT 4"/>
    <property type="match status" value="1"/>
</dbReference>
<evidence type="ECO:0000256" key="3">
    <source>
        <dbReference type="ARBA" id="ARBA00022692"/>
    </source>
</evidence>
<dbReference type="PRINTS" id="PR01873">
    <property type="entry name" value="CYTCOXIDASE4"/>
</dbReference>
<evidence type="ECO:0000256" key="9">
    <source>
        <dbReference type="ARBA" id="ARBA00023136"/>
    </source>
</evidence>
<keyword evidence="8 10" id="KW-0496">Mitochondrion</keyword>
<name>A0A210QH47_MIZYE</name>
<dbReference type="GO" id="GO:0045277">
    <property type="term" value="C:respiratory chain complex IV"/>
    <property type="evidence" value="ECO:0007669"/>
    <property type="project" value="InterPro"/>
</dbReference>
<evidence type="ECO:0000313" key="12">
    <source>
        <dbReference type="Proteomes" id="UP000242188"/>
    </source>
</evidence>
<evidence type="ECO:0000256" key="2">
    <source>
        <dbReference type="ARBA" id="ARBA00008135"/>
    </source>
</evidence>
<evidence type="ECO:0000256" key="5">
    <source>
        <dbReference type="ARBA" id="ARBA00022946"/>
    </source>
</evidence>
<proteinExistence type="inferred from homology"/>
<protein>
    <recommendedName>
        <fullName evidence="10">Cytochrome c oxidase subunit 4</fullName>
    </recommendedName>
</protein>
<dbReference type="UniPathway" id="UPA00705"/>
<evidence type="ECO:0000256" key="4">
    <source>
        <dbReference type="ARBA" id="ARBA00022792"/>
    </source>
</evidence>
<comment type="pathway">
    <text evidence="10">Energy metabolism; oxidative phosphorylation.</text>
</comment>
<dbReference type="OrthoDB" id="186013at2759"/>
<gene>
    <name evidence="11" type="ORF">KP79_PYT13976</name>
</gene>
<dbReference type="Pfam" id="PF02936">
    <property type="entry name" value="COX4"/>
    <property type="match status" value="1"/>
</dbReference>
<keyword evidence="7" id="KW-0560">Oxidoreductase</keyword>
<dbReference type="Gene3D" id="1.10.442.10">
    <property type="entry name" value="Cytochrome c oxidase subunit IV"/>
    <property type="match status" value="1"/>
</dbReference>
<dbReference type="GO" id="GO:0005743">
    <property type="term" value="C:mitochondrial inner membrane"/>
    <property type="evidence" value="ECO:0007669"/>
    <property type="project" value="UniProtKB-SubCell"/>
</dbReference>
<dbReference type="InterPro" id="IPR036639">
    <property type="entry name" value="Cyt_c_oxidase_su4_sf"/>
</dbReference>
<dbReference type="EMBL" id="NEDP02003738">
    <property type="protein sequence ID" value="OWF48062.1"/>
    <property type="molecule type" value="Genomic_DNA"/>
</dbReference>
<dbReference type="GO" id="GO:0016491">
    <property type="term" value="F:oxidoreductase activity"/>
    <property type="evidence" value="ECO:0007669"/>
    <property type="project" value="UniProtKB-KW"/>
</dbReference>
<comment type="subcellular location">
    <subcellularLocation>
        <location evidence="1 10">Mitochondrion inner membrane</location>
        <topology evidence="1 10">Single-pass membrane protein</topology>
    </subcellularLocation>
</comment>
<comment type="caution">
    <text evidence="11">The sequence shown here is derived from an EMBL/GenBank/DDBJ whole genome shotgun (WGS) entry which is preliminary data.</text>
</comment>
<comment type="function">
    <text evidence="10">Component of the cytochrome c oxidase, the last enzyme in the mitochondrial electron transport chain which drives oxidative phosphorylation.</text>
</comment>
<dbReference type="InterPro" id="IPR013288">
    <property type="entry name" value="Cyt_c_oxidase_su4"/>
</dbReference>
<comment type="subunit">
    <text evidence="10">Component of the cytochrome c oxidase (complex IV, CIV), a multisubunit enzyme composed of 14 subunits.</text>
</comment>
<keyword evidence="6" id="KW-1133">Transmembrane helix</keyword>
<keyword evidence="5" id="KW-0809">Transit peptide</keyword>
<reference evidence="11 12" key="1">
    <citation type="journal article" date="2017" name="Nat. Ecol. Evol.">
        <title>Scallop genome provides insights into evolution of bilaterian karyotype and development.</title>
        <authorList>
            <person name="Wang S."/>
            <person name="Zhang J."/>
            <person name="Jiao W."/>
            <person name="Li J."/>
            <person name="Xun X."/>
            <person name="Sun Y."/>
            <person name="Guo X."/>
            <person name="Huan P."/>
            <person name="Dong B."/>
            <person name="Zhang L."/>
            <person name="Hu X."/>
            <person name="Sun X."/>
            <person name="Wang J."/>
            <person name="Zhao C."/>
            <person name="Wang Y."/>
            <person name="Wang D."/>
            <person name="Huang X."/>
            <person name="Wang R."/>
            <person name="Lv J."/>
            <person name="Li Y."/>
            <person name="Zhang Z."/>
            <person name="Liu B."/>
            <person name="Lu W."/>
            <person name="Hui Y."/>
            <person name="Liang J."/>
            <person name="Zhou Z."/>
            <person name="Hou R."/>
            <person name="Li X."/>
            <person name="Liu Y."/>
            <person name="Li H."/>
            <person name="Ning X."/>
            <person name="Lin Y."/>
            <person name="Zhao L."/>
            <person name="Xing Q."/>
            <person name="Dou J."/>
            <person name="Li Y."/>
            <person name="Mao J."/>
            <person name="Guo H."/>
            <person name="Dou H."/>
            <person name="Li T."/>
            <person name="Mu C."/>
            <person name="Jiang W."/>
            <person name="Fu Q."/>
            <person name="Fu X."/>
            <person name="Miao Y."/>
            <person name="Liu J."/>
            <person name="Yu Q."/>
            <person name="Li R."/>
            <person name="Liao H."/>
            <person name="Li X."/>
            <person name="Kong Y."/>
            <person name="Jiang Z."/>
            <person name="Chourrout D."/>
            <person name="Li R."/>
            <person name="Bao Z."/>
        </authorList>
    </citation>
    <scope>NUCLEOTIDE SEQUENCE [LARGE SCALE GENOMIC DNA]</scope>
    <source>
        <strain evidence="11 12">PY_sf001</strain>
    </source>
</reference>
<dbReference type="AlphaFoldDB" id="A0A210QH47"/>